<feature type="transmembrane region" description="Helical" evidence="1">
    <location>
        <begin position="514"/>
        <end position="533"/>
    </location>
</feature>
<accession>A0A2S7X993</accession>
<feature type="transmembrane region" description="Helical" evidence="1">
    <location>
        <begin position="651"/>
        <end position="672"/>
    </location>
</feature>
<dbReference type="RefSeq" id="WP_105064220.1">
    <property type="nucleotide sequence ID" value="NZ_BSOU01000001.1"/>
</dbReference>
<proteinExistence type="predicted"/>
<organism evidence="3 4">
    <name type="scientific">Aliivibrio sifiae</name>
    <dbReference type="NCBI Taxonomy" id="566293"/>
    <lineage>
        <taxon>Bacteria</taxon>
        <taxon>Pseudomonadati</taxon>
        <taxon>Pseudomonadota</taxon>
        <taxon>Gammaproteobacteria</taxon>
        <taxon>Vibrionales</taxon>
        <taxon>Vibrionaceae</taxon>
        <taxon>Aliivibrio</taxon>
    </lineage>
</organism>
<keyword evidence="1" id="KW-0472">Membrane</keyword>
<feature type="transmembrane region" description="Helical" evidence="1">
    <location>
        <begin position="477"/>
        <end position="498"/>
    </location>
</feature>
<dbReference type="OrthoDB" id="117931at135623"/>
<dbReference type="EMBL" id="MSCP01000002">
    <property type="protein sequence ID" value="PQJ87934.1"/>
    <property type="molecule type" value="Genomic_DNA"/>
</dbReference>
<evidence type="ECO:0000313" key="3">
    <source>
        <dbReference type="EMBL" id="PQJ87934.1"/>
    </source>
</evidence>
<comment type="caution">
    <text evidence="3">The sequence shown here is derived from an EMBL/GenBank/DDBJ whole genome shotgun (WGS) entry which is preliminary data.</text>
</comment>
<dbReference type="AlphaFoldDB" id="A0A2S7X993"/>
<keyword evidence="1" id="KW-0812">Transmembrane</keyword>
<sequence>MKKKLSIDFDPTKRNFLAYSSLSTLAAIVGYAFIPKPVYAAMVKECKIQPSYSGLTLDDLDSINFYTKKTDALRCVGFNKAITFEQPVDEVQFISNVMFNEMVKSVFQEKYSTIANQIGGDILPNVKVLGMSDSLTDVYSLKNKHYDYIYEIMPEFIAQLIQGNYQDPNIFDQLSREERKNLNSWDMVSVNSSVEEEKAKSPFKLMMEDIYSLATSFATGSKGDKLHRYKLKKSDQWAFDLHEWYCEDGKIEACIDEMDVSKNGDESNYQNANSLITALGVLNRTSRDKGLKTLNDDQIHRFEETIYGAICLATSMSVKWGNKKETYSAVNNTDNIYETLALLRSNSTPEIQDFWYAFFKKYNEHDFVDTLREMNWENTSVYSDKSLKLLQDKYPEFIDPSEDDYSPKIKERKSLRSGFIAKSSDDYVESDNEILDPKMVARRRFRSKSKGVIGGIIKWKKSRMVKRIVKMSGKQSILAPSAIANTFFFLISGTHYVWATTASEEDQMGFSDRLGIGSVMFDTGVSIGYYAGVKAISKYMKKMKPASLAKATARFTEFSDFWLGAKNTQKLINRPITNIAHSIFNTSILAKLTSKVSSFLSAVGLYYAVDALRTAIITGNVADIIFEALNTTVASISFVLGFAFFQGMAFAGPLGIALVVIGVVLVIAKVIYDILKPKLKKLPPIAHFTNELLAPRGRVYKDTGYYLSAVKDASGFNYVKKMSLKTLDFIGKNNSDLELNNEVIYPRSIAASKENPGRIYSFERNVNDNYKYASFEDINNVSQKGFKNDVNWSKADNKIIRVIAAVENMSMYNDTYALFLCDIKGSVRPERALYLTKGLGLAPRSNDRITRGIGSKDIIQDIVVVDNERYPRLLAVSDRNLYQINERGYRANVIESDIFTKENRDMIENIELLSGGNIINLLVRYRQDNTDSKDSACHGQLYSLTTDFVTSNDYTNVVKGGSFYLGKDDQVICREYFHNSKKRLDFLVVGEDKYKRMGASLNDEENVVISFSEGLSLPSVGAISKSLVFKNAFVSF</sequence>
<evidence type="ECO:0000256" key="1">
    <source>
        <dbReference type="SAM" id="Phobius"/>
    </source>
</evidence>
<name>A0A2S7X993_9GAMM</name>
<keyword evidence="1" id="KW-1133">Transmembrane helix</keyword>
<reference evidence="2" key="1">
    <citation type="journal article" date="2014" name="Int. J. Syst. Evol. Microbiol.">
        <title>Complete genome of a new Firmicutes species belonging to the dominant human colonic microbiota ('Ruminococcus bicirculans') reveals two chromosomes and a selective capacity to utilize plant glucans.</title>
        <authorList>
            <consortium name="NISC Comparative Sequencing Program"/>
            <person name="Wegmann U."/>
            <person name="Louis P."/>
            <person name="Goesmann A."/>
            <person name="Henrissat B."/>
            <person name="Duncan S.H."/>
            <person name="Flint H.J."/>
        </authorList>
    </citation>
    <scope>NUCLEOTIDE SEQUENCE</scope>
    <source>
        <strain evidence="2">NBRC 105001</strain>
    </source>
</reference>
<dbReference type="Proteomes" id="UP001156660">
    <property type="component" value="Unassembled WGS sequence"/>
</dbReference>
<protein>
    <submittedName>
        <fullName evidence="3">Uncharacterized protein</fullName>
    </submittedName>
</protein>
<reference evidence="2" key="4">
    <citation type="submission" date="2023-01" db="EMBL/GenBank/DDBJ databases">
        <title>Draft genome sequence of Aliivibrio sifiae strain NBRC 105001.</title>
        <authorList>
            <person name="Sun Q."/>
            <person name="Mori K."/>
        </authorList>
    </citation>
    <scope>NUCLEOTIDE SEQUENCE</scope>
    <source>
        <strain evidence="2">NBRC 105001</strain>
    </source>
</reference>
<evidence type="ECO:0000313" key="4">
    <source>
        <dbReference type="Proteomes" id="UP000239273"/>
    </source>
</evidence>
<reference evidence="3 4" key="2">
    <citation type="submission" date="2016-12" db="EMBL/GenBank/DDBJ databases">
        <title>Diversity of luminous bacteria.</title>
        <authorList>
            <person name="Yoshizawa S."/>
            <person name="Kogure K."/>
        </authorList>
    </citation>
    <scope>NUCLEOTIDE SEQUENCE [LARGE SCALE GENOMIC DNA]</scope>
    <source>
        <strain evidence="3 4">NBRC 105001</strain>
    </source>
</reference>
<gene>
    <name evidence="3" type="ORF">BTO23_17800</name>
    <name evidence="2" type="ORF">GCM10007855_04510</name>
</gene>
<reference evidence="5" key="3">
    <citation type="journal article" date="2019" name="Int. J. Syst. Evol. Microbiol.">
        <title>The Global Catalogue of Microorganisms (GCM) 10K type strain sequencing project: providing services to taxonomists for standard genome sequencing and annotation.</title>
        <authorList>
            <consortium name="The Broad Institute Genomics Platform"/>
            <consortium name="The Broad Institute Genome Sequencing Center for Infectious Disease"/>
            <person name="Wu L."/>
            <person name="Ma J."/>
        </authorList>
    </citation>
    <scope>NUCLEOTIDE SEQUENCE [LARGE SCALE GENOMIC DNA]</scope>
    <source>
        <strain evidence="5">NBRC 105001</strain>
    </source>
</reference>
<dbReference type="EMBL" id="BSOU01000001">
    <property type="protein sequence ID" value="GLR73578.1"/>
    <property type="molecule type" value="Genomic_DNA"/>
</dbReference>
<feature type="transmembrane region" description="Helical" evidence="1">
    <location>
        <begin position="16"/>
        <end position="34"/>
    </location>
</feature>
<keyword evidence="5" id="KW-1185">Reference proteome</keyword>
<dbReference type="Proteomes" id="UP000239273">
    <property type="component" value="Unassembled WGS sequence"/>
</dbReference>
<feature type="transmembrane region" description="Helical" evidence="1">
    <location>
        <begin position="624"/>
        <end position="645"/>
    </location>
</feature>
<evidence type="ECO:0000313" key="5">
    <source>
        <dbReference type="Proteomes" id="UP001156660"/>
    </source>
</evidence>
<evidence type="ECO:0000313" key="2">
    <source>
        <dbReference type="EMBL" id="GLR73578.1"/>
    </source>
</evidence>